<comment type="caution">
    <text evidence="1">The sequence shown here is derived from an EMBL/GenBank/DDBJ whole genome shotgun (WGS) entry which is preliminary data.</text>
</comment>
<evidence type="ECO:0008006" key="3">
    <source>
        <dbReference type="Google" id="ProtNLM"/>
    </source>
</evidence>
<evidence type="ECO:0000313" key="2">
    <source>
        <dbReference type="Proteomes" id="UP000010504"/>
    </source>
</evidence>
<organism evidence="1 2">
    <name type="scientific">Enterococcus faecium EnGen0026</name>
    <dbReference type="NCBI Taxonomy" id="1138917"/>
    <lineage>
        <taxon>Bacteria</taxon>
        <taxon>Bacillati</taxon>
        <taxon>Bacillota</taxon>
        <taxon>Bacilli</taxon>
        <taxon>Lactobacillales</taxon>
        <taxon>Enterococcaceae</taxon>
        <taxon>Enterococcus</taxon>
    </lineage>
</organism>
<dbReference type="Proteomes" id="UP000010504">
    <property type="component" value="Unassembled WGS sequence"/>
</dbReference>
<proteinExistence type="predicted"/>
<evidence type="ECO:0000313" key="1">
    <source>
        <dbReference type="EMBL" id="ELB39519.1"/>
    </source>
</evidence>
<gene>
    <name evidence="1" type="ORF">OKA_04591</name>
</gene>
<dbReference type="EMBL" id="AHXS01000017">
    <property type="protein sequence ID" value="ELB39519.1"/>
    <property type="molecule type" value="Genomic_DNA"/>
</dbReference>
<sequence length="176" mass="19660">MQNKPSTNDEIGNHNPSDTPVVYHDAPPFAPAAKIVVEGGLSFLAPSKLDFGQIKATGLTQEAFGQMDAQEKLWIYDQRETKSPWILTIKLSQPFTNDSGFSMQDVLYFKKGEEYQLVNEEQLEIVEGQNSTNAQADYSEYLNNGRAFKLVLTKENQIAGDYSAEMTWTLADAPTE</sequence>
<name>A0A829A525_ENTFC</name>
<dbReference type="AlphaFoldDB" id="A0A829A525"/>
<protein>
    <recommendedName>
        <fullName evidence="3">WxL domain-containing protein</fullName>
    </recommendedName>
</protein>
<accession>A0A829A525</accession>
<reference evidence="1 2" key="1">
    <citation type="submission" date="2012-12" db="EMBL/GenBank/DDBJ databases">
        <title>The Genome Sequence of Enterococcus faecium E2039.</title>
        <authorList>
            <consortium name="The Broad Institute Genome Sequencing Platform"/>
            <consortium name="The Broad Institute Genome Sequencing Center for Infectious Disease"/>
            <person name="Earl A.M."/>
            <person name="Gilmore M.S."/>
            <person name="van Schaik W."/>
            <person name="Lebreton F."/>
            <person name="Willems R.J."/>
            <person name="Walker B."/>
            <person name="Young S.K."/>
            <person name="Zeng Q."/>
            <person name="Gargeya S."/>
            <person name="Fitzgerald M."/>
            <person name="Haas B."/>
            <person name="Abouelleil A."/>
            <person name="Alvarado L."/>
            <person name="Arachchi H.M."/>
            <person name="Berlin A.M."/>
            <person name="Chapman S.B."/>
            <person name="Dewar J."/>
            <person name="Goldberg J."/>
            <person name="Griggs A."/>
            <person name="Gujja S."/>
            <person name="Hansen M."/>
            <person name="Howarth C."/>
            <person name="Imamovic A."/>
            <person name="Larimer J."/>
            <person name="McCowan C."/>
            <person name="Murphy C."/>
            <person name="Neiman D."/>
            <person name="Pearson M."/>
            <person name="Priest M."/>
            <person name="Roberts A."/>
            <person name="Saif S."/>
            <person name="Shea T."/>
            <person name="Sisk P."/>
            <person name="Sykes S."/>
            <person name="Wortman J."/>
            <person name="Nusbaum C."/>
            <person name="Birren B."/>
        </authorList>
    </citation>
    <scope>NUCLEOTIDE SEQUENCE [LARGE SCALE GENOMIC DNA]</scope>
    <source>
        <strain evidence="1 2">E2039</strain>
    </source>
</reference>